<dbReference type="Proteomes" id="UP001057402">
    <property type="component" value="Chromosome 11"/>
</dbReference>
<gene>
    <name evidence="1" type="ORF">MLD38_036190</name>
</gene>
<evidence type="ECO:0000313" key="1">
    <source>
        <dbReference type="EMBL" id="KAI4311285.1"/>
    </source>
</evidence>
<evidence type="ECO:0000313" key="2">
    <source>
        <dbReference type="Proteomes" id="UP001057402"/>
    </source>
</evidence>
<accession>A0ACB9LKT6</accession>
<protein>
    <submittedName>
        <fullName evidence="1">Uncharacterized protein</fullName>
    </submittedName>
</protein>
<keyword evidence="2" id="KW-1185">Reference proteome</keyword>
<reference evidence="2" key="1">
    <citation type="journal article" date="2023" name="Front. Plant Sci.">
        <title>Chromosomal-level genome assembly of Melastoma candidum provides insights into trichome evolution.</title>
        <authorList>
            <person name="Zhong Y."/>
            <person name="Wu W."/>
            <person name="Sun C."/>
            <person name="Zou P."/>
            <person name="Liu Y."/>
            <person name="Dai S."/>
            <person name="Zhou R."/>
        </authorList>
    </citation>
    <scope>NUCLEOTIDE SEQUENCE [LARGE SCALE GENOMIC DNA]</scope>
</reference>
<comment type="caution">
    <text evidence="1">The sequence shown here is derived from an EMBL/GenBank/DDBJ whole genome shotgun (WGS) entry which is preliminary data.</text>
</comment>
<organism evidence="1 2">
    <name type="scientific">Melastoma candidum</name>
    <dbReference type="NCBI Taxonomy" id="119954"/>
    <lineage>
        <taxon>Eukaryota</taxon>
        <taxon>Viridiplantae</taxon>
        <taxon>Streptophyta</taxon>
        <taxon>Embryophyta</taxon>
        <taxon>Tracheophyta</taxon>
        <taxon>Spermatophyta</taxon>
        <taxon>Magnoliopsida</taxon>
        <taxon>eudicotyledons</taxon>
        <taxon>Gunneridae</taxon>
        <taxon>Pentapetalae</taxon>
        <taxon>rosids</taxon>
        <taxon>malvids</taxon>
        <taxon>Myrtales</taxon>
        <taxon>Melastomataceae</taxon>
        <taxon>Melastomatoideae</taxon>
        <taxon>Melastomateae</taxon>
        <taxon>Melastoma</taxon>
    </lineage>
</organism>
<name>A0ACB9LKT6_9MYRT</name>
<dbReference type="EMBL" id="CM042890">
    <property type="protein sequence ID" value="KAI4311285.1"/>
    <property type="molecule type" value="Genomic_DNA"/>
</dbReference>
<proteinExistence type="predicted"/>
<sequence length="218" mass="21722">MNSRCMFLVSLAVAIVAAAAPVRGQIPTMTPPACTPAMISSFTPCMNFVTNSSSNGTLTPTSDCCTSLRNLTNGGLGCACLLVTGSVPFQIPINRTLAFSLPRACNMPGVPLQCKAAANAPATAPAPGPGSSAPVASPTSSPAGSLVPEAESPSLPPESSATPTITPPSTSTAASTPTSTTGSRSNVTPTSDAKPSYAVSPAVAMLVAAASTLFYCHY</sequence>